<dbReference type="PANTHER" id="PTHR22990">
    <property type="entry name" value="F-BOX ONLY PROTEIN"/>
    <property type="match status" value="1"/>
</dbReference>
<dbReference type="SUPFAM" id="SSF51126">
    <property type="entry name" value="Pectin lyase-like"/>
    <property type="match status" value="1"/>
</dbReference>
<feature type="compositionally biased region" description="Low complexity" evidence="2">
    <location>
        <begin position="557"/>
        <end position="574"/>
    </location>
</feature>
<dbReference type="InterPro" id="IPR006626">
    <property type="entry name" value="PbH1"/>
</dbReference>
<dbReference type="InterPro" id="IPR039448">
    <property type="entry name" value="Beta_helix"/>
</dbReference>
<reference evidence="4 5" key="1">
    <citation type="journal article" date="2007" name="Science">
        <title>The Chlamydomonas genome reveals the evolution of key animal and plant functions.</title>
        <authorList>
            <person name="Merchant S.S."/>
            <person name="Prochnik S.E."/>
            <person name="Vallon O."/>
            <person name="Harris E.H."/>
            <person name="Karpowicz S.J."/>
            <person name="Witman G.B."/>
            <person name="Terry A."/>
            <person name="Salamov A."/>
            <person name="Fritz-Laylin L.K."/>
            <person name="Marechal-Drouard L."/>
            <person name="Marshall W.F."/>
            <person name="Qu L.H."/>
            <person name="Nelson D.R."/>
            <person name="Sanderfoot A.A."/>
            <person name="Spalding M.H."/>
            <person name="Kapitonov V.V."/>
            <person name="Ren Q."/>
            <person name="Ferris P."/>
            <person name="Lindquist E."/>
            <person name="Shapiro H."/>
            <person name="Lucas S.M."/>
            <person name="Grimwood J."/>
            <person name="Schmutz J."/>
            <person name="Cardol P."/>
            <person name="Cerutti H."/>
            <person name="Chanfreau G."/>
            <person name="Chen C.L."/>
            <person name="Cognat V."/>
            <person name="Croft M.T."/>
            <person name="Dent R."/>
            <person name="Dutcher S."/>
            <person name="Fernandez E."/>
            <person name="Fukuzawa H."/>
            <person name="Gonzalez-Ballester D."/>
            <person name="Gonzalez-Halphen D."/>
            <person name="Hallmann A."/>
            <person name="Hanikenne M."/>
            <person name="Hippler M."/>
            <person name="Inwood W."/>
            <person name="Jabbari K."/>
            <person name="Kalanon M."/>
            <person name="Kuras R."/>
            <person name="Lefebvre P.A."/>
            <person name="Lemaire S.D."/>
            <person name="Lobanov A.V."/>
            <person name="Lohr M."/>
            <person name="Manuell A."/>
            <person name="Meier I."/>
            <person name="Mets L."/>
            <person name="Mittag M."/>
            <person name="Mittelmeier T."/>
            <person name="Moroney J.V."/>
            <person name="Moseley J."/>
            <person name="Napoli C."/>
            <person name="Nedelcu A.M."/>
            <person name="Niyogi K."/>
            <person name="Novoselov S.V."/>
            <person name="Paulsen I.T."/>
            <person name="Pazour G."/>
            <person name="Purton S."/>
            <person name="Ral J.P."/>
            <person name="Riano-Pachon D.M."/>
            <person name="Riekhof W."/>
            <person name="Rymarquis L."/>
            <person name="Schroda M."/>
            <person name="Stern D."/>
            <person name="Umen J."/>
            <person name="Willows R."/>
            <person name="Wilson N."/>
            <person name="Zimmer S.L."/>
            <person name="Allmer J."/>
            <person name="Balk J."/>
            <person name="Bisova K."/>
            <person name="Chen C.J."/>
            <person name="Elias M."/>
            <person name="Gendler K."/>
            <person name="Hauser C."/>
            <person name="Lamb M.R."/>
            <person name="Ledford H."/>
            <person name="Long J.C."/>
            <person name="Minagawa J."/>
            <person name="Page M.D."/>
            <person name="Pan J."/>
            <person name="Pootakham W."/>
            <person name="Roje S."/>
            <person name="Rose A."/>
            <person name="Stahlberg E."/>
            <person name="Terauchi A.M."/>
            <person name="Yang P."/>
            <person name="Ball S."/>
            <person name="Bowler C."/>
            <person name="Dieckmann C.L."/>
            <person name="Gladyshev V.N."/>
            <person name="Green P."/>
            <person name="Jorgensen R."/>
            <person name="Mayfield S."/>
            <person name="Mueller-Roeber B."/>
            <person name="Rajamani S."/>
            <person name="Sayre R.T."/>
            <person name="Brokstein P."/>
            <person name="Dubchak I."/>
            <person name="Goodstein D."/>
            <person name="Hornick L."/>
            <person name="Huang Y.W."/>
            <person name="Jhaveri J."/>
            <person name="Luo Y."/>
            <person name="Martinez D."/>
            <person name="Ngau W.C."/>
            <person name="Otillar B."/>
            <person name="Poliakov A."/>
            <person name="Porter A."/>
            <person name="Szajkowski L."/>
            <person name="Werner G."/>
            <person name="Zhou K."/>
            <person name="Grigoriev I.V."/>
            <person name="Rokhsar D.S."/>
            <person name="Grossman A.R."/>
        </authorList>
    </citation>
    <scope>NUCLEOTIDE SEQUENCE [LARGE SCALE GENOMIC DNA]</scope>
    <source>
        <strain evidence="5">CC-503</strain>
    </source>
</reference>
<dbReference type="SMART" id="SM00710">
    <property type="entry name" value="PbH1"/>
    <property type="match status" value="6"/>
</dbReference>
<dbReference type="InterPro" id="IPR012334">
    <property type="entry name" value="Pectin_lyas_fold"/>
</dbReference>
<dbReference type="GeneID" id="5722106"/>
<keyword evidence="5" id="KW-1185">Reference proteome</keyword>
<organism evidence="4 5">
    <name type="scientific">Chlamydomonas reinhardtii</name>
    <name type="common">Chlamydomonas smithii</name>
    <dbReference type="NCBI Taxonomy" id="3055"/>
    <lineage>
        <taxon>Eukaryota</taxon>
        <taxon>Viridiplantae</taxon>
        <taxon>Chlorophyta</taxon>
        <taxon>core chlorophytes</taxon>
        <taxon>Chlorophyceae</taxon>
        <taxon>CS clade</taxon>
        <taxon>Chlamydomonadales</taxon>
        <taxon>Chlamydomonadaceae</taxon>
        <taxon>Chlamydomonas</taxon>
    </lineage>
</organism>
<dbReference type="RefSeq" id="XP_042923427.1">
    <property type="nucleotide sequence ID" value="XM_043062721.1"/>
</dbReference>
<dbReference type="InterPro" id="IPR051550">
    <property type="entry name" value="SCF-Subunits/Alg-Epimerases"/>
</dbReference>
<dbReference type="Pfam" id="PF13229">
    <property type="entry name" value="Beta_helix"/>
    <property type="match status" value="1"/>
</dbReference>
<feature type="region of interest" description="Disordered" evidence="2">
    <location>
        <begin position="210"/>
        <end position="232"/>
    </location>
</feature>
<dbReference type="EMBL" id="CM008967">
    <property type="protein sequence ID" value="PNW81710.1"/>
    <property type="molecule type" value="Genomic_DNA"/>
</dbReference>
<feature type="region of interest" description="Disordered" evidence="2">
    <location>
        <begin position="1"/>
        <end position="76"/>
    </location>
</feature>
<evidence type="ECO:0000313" key="4">
    <source>
        <dbReference type="EMBL" id="PNW81710.1"/>
    </source>
</evidence>
<dbReference type="OrthoDB" id="544034at2759"/>
<evidence type="ECO:0000256" key="2">
    <source>
        <dbReference type="SAM" id="MobiDB-lite"/>
    </source>
</evidence>
<dbReference type="InterPro" id="IPR011050">
    <property type="entry name" value="Pectin_lyase_fold/virulence"/>
</dbReference>
<dbReference type="InParanoid" id="A0A2K3DMG5"/>
<feature type="compositionally biased region" description="Gly residues" evidence="2">
    <location>
        <begin position="216"/>
        <end position="229"/>
    </location>
</feature>
<evidence type="ECO:0000313" key="5">
    <source>
        <dbReference type="Proteomes" id="UP000006906"/>
    </source>
</evidence>
<dbReference type="GO" id="GO:0006511">
    <property type="term" value="P:ubiquitin-dependent protein catabolic process"/>
    <property type="evidence" value="ECO:0000318"/>
    <property type="project" value="GO_Central"/>
</dbReference>
<keyword evidence="1" id="KW-0677">Repeat</keyword>
<feature type="region of interest" description="Disordered" evidence="2">
    <location>
        <begin position="556"/>
        <end position="588"/>
    </location>
</feature>
<sequence>MSAALDMLGPSLRGLRTTPADAAGEASALTSCEGASADAGPSASQHVRERHGAALGLPSHFAEPPPKPTPSTVRSWDDVPLQEDAKEPLKAASLGPHVGLALVRDLGYSSALDLALISDEQIQALRAAAPVLGSGPGGGPAAGGPAAGAAAAAGGGLKPLEIARLVAVCRAAREARVSPRSGSLQELADLLRVLNKAVVVDLGGLTFSGPLKPHTSGGGGSSGNSGGTGAAQQQLLRISGNNVTLVNGHLHLRPDQALQVTGRNVLLSDLTIEAARAVPSSFSASSSSASTSTNPNVATAGEAAGAAAAAAAAPAPSPQRVDIGLVSVLGGTARLTRCRLVNPCPHVALLVGGGARAELWHSEVAGSGGAGVLALGPGVVVAVHHCRVADTAGTCVHVGGGASAVLSSSELLRSGLFCGLVAQGPGSRVEAQRLVVDGATESNVFVEQGAGVLLQDSRLTHSVERQGLQARGRGSVAELQRCVLSGNGQSGAYVLSGAAVKLQGCTLQGNGISGLMAGGSGSRAQLAGCQLAANAGAGVHVVGGAEAELDGCEVTGAPADQPAPAPAISADGAAGEVPPPPPPLIRAQGEGSRVVVRATKCSGDVAALEGGIVDM</sequence>
<dbReference type="Gramene" id="PNW81710">
    <property type="protein sequence ID" value="PNW81710"/>
    <property type="gene ID" value="CHLRE_06g257100v5"/>
</dbReference>
<proteinExistence type="predicted"/>
<accession>A0A2K3DMG5</accession>
<dbReference type="Proteomes" id="UP000006906">
    <property type="component" value="Chromosome 6"/>
</dbReference>
<dbReference type="ExpressionAtlas" id="A0A2K3DMG5">
    <property type="expression patterns" value="baseline"/>
</dbReference>
<dbReference type="OMA" id="WHEPTET"/>
<feature type="domain" description="Right handed beta helix" evidence="3">
    <location>
        <begin position="429"/>
        <end position="557"/>
    </location>
</feature>
<dbReference type="KEGG" id="cre:CHLRE_06g257100v5"/>
<protein>
    <recommendedName>
        <fullName evidence="3">Right handed beta helix domain-containing protein</fullName>
    </recommendedName>
</protein>
<dbReference type="Gene3D" id="2.160.20.10">
    <property type="entry name" value="Single-stranded right-handed beta-helix, Pectin lyase-like"/>
    <property type="match status" value="1"/>
</dbReference>
<dbReference type="GO" id="GO:0042981">
    <property type="term" value="P:regulation of apoptotic process"/>
    <property type="evidence" value="ECO:0000318"/>
    <property type="project" value="GO_Central"/>
</dbReference>
<evidence type="ECO:0000256" key="1">
    <source>
        <dbReference type="ARBA" id="ARBA00022737"/>
    </source>
</evidence>
<name>A0A2K3DMG5_CHLRE</name>
<dbReference type="PANTHER" id="PTHR22990:SF15">
    <property type="entry name" value="F-BOX ONLY PROTEIN 10"/>
    <property type="match status" value="1"/>
</dbReference>
<evidence type="ECO:0000259" key="3">
    <source>
        <dbReference type="Pfam" id="PF13229"/>
    </source>
</evidence>
<gene>
    <name evidence="4" type="ORF">CHLRE_06g257100v5</name>
</gene>
<dbReference type="AlphaFoldDB" id="A0A2K3DMG5"/>